<gene>
    <name evidence="2" type="ORF">CNQ84_03635</name>
</gene>
<dbReference type="Gene3D" id="3.40.630.30">
    <property type="match status" value="1"/>
</dbReference>
<feature type="domain" description="BioF2-like acetyltransferase" evidence="1">
    <location>
        <begin position="149"/>
        <end position="275"/>
    </location>
</feature>
<name>A0A2A3MLC0_9PSED</name>
<evidence type="ECO:0000313" key="2">
    <source>
        <dbReference type="EMBL" id="PBK05601.1"/>
    </source>
</evidence>
<reference evidence="2 3" key="1">
    <citation type="submission" date="2017-09" db="EMBL/GenBank/DDBJ databases">
        <title>Pseudomonas abyssi sp. nov. isolated from Abyssopelagic Water.</title>
        <authorList>
            <person name="Wei Y."/>
        </authorList>
    </citation>
    <scope>NUCLEOTIDE SEQUENCE [LARGE SCALE GENOMIC DNA]</scope>
    <source>
        <strain evidence="2 3">MT5</strain>
    </source>
</reference>
<dbReference type="Proteomes" id="UP000242313">
    <property type="component" value="Unassembled WGS sequence"/>
</dbReference>
<dbReference type="EMBL" id="NTMR01000003">
    <property type="protein sequence ID" value="PBK05601.1"/>
    <property type="molecule type" value="Genomic_DNA"/>
</dbReference>
<proteinExistence type="predicted"/>
<dbReference type="InterPro" id="IPR038740">
    <property type="entry name" value="BioF2-like_GNAT_dom"/>
</dbReference>
<comment type="caution">
    <text evidence="2">The sequence shown here is derived from an EMBL/GenBank/DDBJ whole genome shotgun (WGS) entry which is preliminary data.</text>
</comment>
<dbReference type="SUPFAM" id="SSF55729">
    <property type="entry name" value="Acyl-CoA N-acyltransferases (Nat)"/>
    <property type="match status" value="1"/>
</dbReference>
<dbReference type="RefSeq" id="WP_096003549.1">
    <property type="nucleotide sequence ID" value="NZ_NTMR01000003.1"/>
</dbReference>
<keyword evidence="3" id="KW-1185">Reference proteome</keyword>
<organism evidence="2 3">
    <name type="scientific">Pseudomonas abyssi</name>
    <dbReference type="NCBI Taxonomy" id="170540"/>
    <lineage>
        <taxon>Bacteria</taxon>
        <taxon>Pseudomonadati</taxon>
        <taxon>Pseudomonadota</taxon>
        <taxon>Gammaproteobacteria</taxon>
        <taxon>Pseudomonadales</taxon>
        <taxon>Pseudomonadaceae</taxon>
        <taxon>Pseudomonas</taxon>
    </lineage>
</organism>
<evidence type="ECO:0000313" key="3">
    <source>
        <dbReference type="Proteomes" id="UP000242313"/>
    </source>
</evidence>
<dbReference type="AlphaFoldDB" id="A0A2A3MLC0"/>
<evidence type="ECO:0000259" key="1">
    <source>
        <dbReference type="Pfam" id="PF13480"/>
    </source>
</evidence>
<dbReference type="Pfam" id="PF13480">
    <property type="entry name" value="Acetyltransf_6"/>
    <property type="match status" value="1"/>
</dbReference>
<protein>
    <recommendedName>
        <fullName evidence="1">BioF2-like acetyltransferase domain-containing protein</fullName>
    </recommendedName>
</protein>
<sequence length="305" mass="34113">MLSVNRFEPQPQDRLFNSEAFFRLHAPDCAFYFQWMLKGRVAMCLHVSEVATAQVRSPRRGTFGAVSFFEDVALPELEAFLLGVTRFLQQQGIRRLELLLPPAAHADERVAEQHFVLRSLGFSETLCDVNYAISVDERPLSQRLNYANRKRLNKCVRDGFSAGPMDASSLAEVYELIQRNRQSKGYPMTMTLPQLSEMQTLFPAQVLLYGCHAGDTLAAAALCLQVSPAVLYVFYWGDDAQFSGYSPVTLLADAIYSDCQHKGVALLDIGTASEDGQANQGLIRFKRGLGCEASLKFRLEKILEP</sequence>
<dbReference type="InterPro" id="IPR016181">
    <property type="entry name" value="Acyl_CoA_acyltransferase"/>
</dbReference>
<accession>A0A2A3MLC0</accession>